<proteinExistence type="predicted"/>
<gene>
    <name evidence="1" type="ORF">MVEN_01641400</name>
</gene>
<dbReference type="AlphaFoldDB" id="A0A8H7CRG9"/>
<accession>A0A8H7CRG9</accession>
<evidence type="ECO:0000313" key="2">
    <source>
        <dbReference type="Proteomes" id="UP000620124"/>
    </source>
</evidence>
<dbReference type="Proteomes" id="UP000620124">
    <property type="component" value="Unassembled WGS sequence"/>
</dbReference>
<name>A0A8H7CRG9_9AGAR</name>
<organism evidence="1 2">
    <name type="scientific">Mycena venus</name>
    <dbReference type="NCBI Taxonomy" id="2733690"/>
    <lineage>
        <taxon>Eukaryota</taxon>
        <taxon>Fungi</taxon>
        <taxon>Dikarya</taxon>
        <taxon>Basidiomycota</taxon>
        <taxon>Agaricomycotina</taxon>
        <taxon>Agaricomycetes</taxon>
        <taxon>Agaricomycetidae</taxon>
        <taxon>Agaricales</taxon>
        <taxon>Marasmiineae</taxon>
        <taxon>Mycenaceae</taxon>
        <taxon>Mycena</taxon>
    </lineage>
</organism>
<comment type="caution">
    <text evidence="1">The sequence shown here is derived from an EMBL/GenBank/DDBJ whole genome shotgun (WGS) entry which is preliminary data.</text>
</comment>
<reference evidence="1" key="1">
    <citation type="submission" date="2020-05" db="EMBL/GenBank/DDBJ databases">
        <title>Mycena genomes resolve the evolution of fungal bioluminescence.</title>
        <authorList>
            <person name="Tsai I.J."/>
        </authorList>
    </citation>
    <scope>NUCLEOTIDE SEQUENCE</scope>
    <source>
        <strain evidence="1">CCC161011</strain>
    </source>
</reference>
<protein>
    <submittedName>
        <fullName evidence="1">Uncharacterized protein</fullName>
    </submittedName>
</protein>
<evidence type="ECO:0000313" key="1">
    <source>
        <dbReference type="EMBL" id="KAF7344803.1"/>
    </source>
</evidence>
<sequence>MLLDPHRKTPTLTPSILCNTVPPTTGPSTRCICLRSYGAAFSVDATSHNDHYSVPAIQPSLAAFPPIRRLPYATPLPALPASFTACSALHRLPYLTPLPTRCHIAVVLPPSPPLRYAVKTQFEACTVYAMKRS</sequence>
<keyword evidence="2" id="KW-1185">Reference proteome</keyword>
<dbReference type="EMBL" id="JACAZI010000014">
    <property type="protein sequence ID" value="KAF7344803.1"/>
    <property type="molecule type" value="Genomic_DNA"/>
</dbReference>